<dbReference type="InterPro" id="IPR046977">
    <property type="entry name" value="RsmC/RlmG"/>
</dbReference>
<accession>A0A6J7FMT9</accession>
<protein>
    <submittedName>
        <fullName evidence="4">Unannotated protein</fullName>
    </submittedName>
</protein>
<dbReference type="AlphaFoldDB" id="A0A6J7FMT9"/>
<dbReference type="PANTHER" id="PTHR47816">
    <property type="entry name" value="RIBOSOMAL RNA SMALL SUBUNIT METHYLTRANSFERASE C"/>
    <property type="match status" value="1"/>
</dbReference>
<dbReference type="PANTHER" id="PTHR47816:SF4">
    <property type="entry name" value="RIBOSOMAL RNA SMALL SUBUNIT METHYLTRANSFERASE C"/>
    <property type="match status" value="1"/>
</dbReference>
<dbReference type="GO" id="GO:0032259">
    <property type="term" value="P:methylation"/>
    <property type="evidence" value="ECO:0007669"/>
    <property type="project" value="UniProtKB-KW"/>
</dbReference>
<evidence type="ECO:0000259" key="3">
    <source>
        <dbReference type="Pfam" id="PF05175"/>
    </source>
</evidence>
<feature type="domain" description="Methyltransferase small" evidence="3">
    <location>
        <begin position="29"/>
        <end position="177"/>
    </location>
</feature>
<dbReference type="EMBL" id="CAFBLP010000149">
    <property type="protein sequence ID" value="CAB4896751.1"/>
    <property type="molecule type" value="Genomic_DNA"/>
</dbReference>
<dbReference type="Gene3D" id="3.40.50.150">
    <property type="entry name" value="Vaccinia Virus protein VP39"/>
    <property type="match status" value="1"/>
</dbReference>
<dbReference type="Pfam" id="PF05175">
    <property type="entry name" value="MTS"/>
    <property type="match status" value="1"/>
</dbReference>
<name>A0A6J7FMT9_9ZZZZ</name>
<dbReference type="CDD" id="cd02440">
    <property type="entry name" value="AdoMet_MTases"/>
    <property type="match status" value="1"/>
</dbReference>
<keyword evidence="2" id="KW-0808">Transferase</keyword>
<dbReference type="InterPro" id="IPR029063">
    <property type="entry name" value="SAM-dependent_MTases_sf"/>
</dbReference>
<reference evidence="4" key="1">
    <citation type="submission" date="2020-05" db="EMBL/GenBank/DDBJ databases">
        <authorList>
            <person name="Chiriac C."/>
            <person name="Salcher M."/>
            <person name="Ghai R."/>
            <person name="Kavagutti S V."/>
        </authorList>
    </citation>
    <scope>NUCLEOTIDE SEQUENCE</scope>
</reference>
<dbReference type="InterPro" id="IPR007848">
    <property type="entry name" value="Small_mtfrase_dom"/>
</dbReference>
<dbReference type="SUPFAM" id="SSF53335">
    <property type="entry name" value="S-adenosyl-L-methionine-dependent methyltransferases"/>
    <property type="match status" value="1"/>
</dbReference>
<proteinExistence type="predicted"/>
<evidence type="ECO:0000313" key="4">
    <source>
        <dbReference type="EMBL" id="CAB4896751.1"/>
    </source>
</evidence>
<sequence>MTNEQYFTPNPSSPSSPYVIDVALPDGTLHLTTDRGVFSYGALDTGTRLLLLKAPQPPATGNLLDLGCGVGPIALTLARRSPSATVWALDVNERAVALCRQNAVANDISNVHACLPDDVPDDITFDCIWSNPPIHIGKVALHELLLRWLARLSDTGTAIMVVQRHLGSDSLQAWLTAQGYPTERLSSAKGFRLLITRRCAVAS</sequence>
<organism evidence="4">
    <name type="scientific">freshwater metagenome</name>
    <dbReference type="NCBI Taxonomy" id="449393"/>
    <lineage>
        <taxon>unclassified sequences</taxon>
        <taxon>metagenomes</taxon>
        <taxon>ecological metagenomes</taxon>
    </lineage>
</organism>
<dbReference type="GO" id="GO:0008757">
    <property type="term" value="F:S-adenosylmethionine-dependent methyltransferase activity"/>
    <property type="evidence" value="ECO:0007669"/>
    <property type="project" value="InterPro"/>
</dbReference>
<keyword evidence="1" id="KW-0489">Methyltransferase</keyword>
<evidence type="ECO:0000256" key="1">
    <source>
        <dbReference type="ARBA" id="ARBA00022603"/>
    </source>
</evidence>
<gene>
    <name evidence="4" type="ORF">UFOPK3376_03192</name>
</gene>
<evidence type="ECO:0000256" key="2">
    <source>
        <dbReference type="ARBA" id="ARBA00022679"/>
    </source>
</evidence>